<organism evidence="1 2">
    <name type="scientific">Fusarium austroamericanum</name>
    <dbReference type="NCBI Taxonomy" id="282268"/>
    <lineage>
        <taxon>Eukaryota</taxon>
        <taxon>Fungi</taxon>
        <taxon>Dikarya</taxon>
        <taxon>Ascomycota</taxon>
        <taxon>Pezizomycotina</taxon>
        <taxon>Sordariomycetes</taxon>
        <taxon>Hypocreomycetidae</taxon>
        <taxon>Hypocreales</taxon>
        <taxon>Nectriaceae</taxon>
        <taxon>Fusarium</taxon>
    </lineage>
</organism>
<dbReference type="EMBL" id="JAAMOD010000635">
    <property type="protein sequence ID" value="KAF5227261.1"/>
    <property type="molecule type" value="Genomic_DNA"/>
</dbReference>
<reference evidence="1 2" key="1">
    <citation type="submission" date="2020-02" db="EMBL/GenBank/DDBJ databases">
        <title>Identification and distribution of gene clusters putatively required for synthesis of sphingolipid metabolism inhibitors in phylogenetically diverse species of the filamentous fungus Fusarium.</title>
        <authorList>
            <person name="Kim H.-S."/>
            <person name="Busman M."/>
            <person name="Brown D.W."/>
            <person name="Divon H."/>
            <person name="Uhlig S."/>
            <person name="Proctor R.H."/>
        </authorList>
    </citation>
    <scope>NUCLEOTIDE SEQUENCE [LARGE SCALE GENOMIC DNA]</scope>
    <source>
        <strain evidence="1 2">NRRL 2903</strain>
    </source>
</reference>
<dbReference type="AlphaFoldDB" id="A0AAN6BTW3"/>
<evidence type="ECO:0000313" key="2">
    <source>
        <dbReference type="Proteomes" id="UP000537989"/>
    </source>
</evidence>
<sequence length="620" mass="70999">SLRKYLGDLKLTVETVSLELNIAIDQNLELISQDAATNSANQSDQLEAVRTQEQQNFDSLTSTVSSAHEFNKDQFHQTQWLVRDNDQKVNGRLTMMDTRLCSIAHDSGVTIARMEEMMKTLSSYLELLTNMDQHHRGCELFGIHRNKKRKVWARFPLRVAWLSARMTFACIEYTSGTRTPGHLVRYKNIVHSDHSPVIQAFEEIIYWDIQSMPGTRIVQEMEEMGRRIMSMYREGTASPYDRNEIDASHAAEKLGIFLESSTVTFADLTAASICKSLDKASIPIHPSLRVECDYKSIYSCAGIPFQHFRLFWESGFHDGWQRHDNLGLVPTMTYRFDMFWPAVDAPNIYDSYSWMHANGFLGVTPTDPLKLGFNLSSTSHHYIGAMFGAFYDIHWGRPIYTSDLDDLMKELSSVVIEDECNCWCNTTNHGCSPMKLLLKSYLDERRPKMDMLFHVFRHILFHNTISDLSPSPRGFATDLLRLLTFEALEMTHTCCSIKSISEYVVNDLVSTASEKPAAIFSFRDEKVQKIRSGAEERSSAHLLEDLMSEFNLLFSQQGSDAQTFERFIAGYWRRRISEIYYPDPQVLSEMKQHQAFSGLKASSDVETCRCTAEEGLTSSR</sequence>
<proteinExistence type="predicted"/>
<keyword evidence="2" id="KW-1185">Reference proteome</keyword>
<name>A0AAN6BTW3_FUSAU</name>
<dbReference type="Proteomes" id="UP000537989">
    <property type="component" value="Unassembled WGS sequence"/>
</dbReference>
<evidence type="ECO:0000313" key="1">
    <source>
        <dbReference type="EMBL" id="KAF5227261.1"/>
    </source>
</evidence>
<protein>
    <submittedName>
        <fullName evidence="1">Uncharacterized protein</fullName>
    </submittedName>
</protein>
<accession>A0AAN6BTW3</accession>
<feature type="non-terminal residue" evidence="1">
    <location>
        <position position="1"/>
    </location>
</feature>
<gene>
    <name evidence="1" type="ORF">FAUST_11893</name>
</gene>
<comment type="caution">
    <text evidence="1">The sequence shown here is derived from an EMBL/GenBank/DDBJ whole genome shotgun (WGS) entry which is preliminary data.</text>
</comment>